<dbReference type="PANTHER" id="PTHR12191">
    <property type="entry name" value="SOLUTE CARRIER FAMILY 39"/>
    <property type="match status" value="1"/>
</dbReference>
<feature type="transmembrane region" description="Helical" evidence="6">
    <location>
        <begin position="55"/>
        <end position="79"/>
    </location>
</feature>
<dbReference type="InterPro" id="IPR050799">
    <property type="entry name" value="ZIP_Transporter"/>
</dbReference>
<protein>
    <submittedName>
        <fullName evidence="7">Tubulin polyglutamylase ttll9</fullName>
    </submittedName>
</protein>
<feature type="transmembrane region" description="Helical" evidence="6">
    <location>
        <begin position="442"/>
        <end position="460"/>
    </location>
</feature>
<evidence type="ECO:0000313" key="7">
    <source>
        <dbReference type="EMBL" id="KAL3317413.1"/>
    </source>
</evidence>
<feature type="transmembrane region" description="Helical" evidence="6">
    <location>
        <begin position="416"/>
        <end position="436"/>
    </location>
</feature>
<proteinExistence type="inferred from homology"/>
<evidence type="ECO:0000256" key="4">
    <source>
        <dbReference type="ARBA" id="ARBA00022989"/>
    </source>
</evidence>
<keyword evidence="8" id="KW-1185">Reference proteome</keyword>
<dbReference type="Pfam" id="PF02535">
    <property type="entry name" value="Zip"/>
    <property type="match status" value="2"/>
</dbReference>
<name>A0ABD2QDE6_9PLAT</name>
<evidence type="ECO:0000313" key="8">
    <source>
        <dbReference type="Proteomes" id="UP001626550"/>
    </source>
</evidence>
<gene>
    <name evidence="7" type="primary">TTLL9_2</name>
    <name evidence="7" type="ORF">Ciccas_003936</name>
</gene>
<feature type="transmembrane region" description="Helical" evidence="6">
    <location>
        <begin position="481"/>
        <end position="501"/>
    </location>
</feature>
<comment type="subcellular location">
    <subcellularLocation>
        <location evidence="1">Membrane</location>
        <topology evidence="1">Multi-pass membrane protein</topology>
    </subcellularLocation>
</comment>
<dbReference type="AlphaFoldDB" id="A0ABD2QDE6"/>
<evidence type="ECO:0000256" key="3">
    <source>
        <dbReference type="ARBA" id="ARBA00022692"/>
    </source>
</evidence>
<dbReference type="Proteomes" id="UP001626550">
    <property type="component" value="Unassembled WGS sequence"/>
</dbReference>
<accession>A0ABD2QDE6</accession>
<dbReference type="PANTHER" id="PTHR12191:SF37">
    <property type="entry name" value="ZINC TRANSPORTER FOI"/>
    <property type="match status" value="1"/>
</dbReference>
<reference evidence="7 8" key="1">
    <citation type="submission" date="2024-11" db="EMBL/GenBank/DDBJ databases">
        <title>Adaptive evolution of stress response genes in parasites aligns with host niche diversity.</title>
        <authorList>
            <person name="Hahn C."/>
            <person name="Resl P."/>
        </authorList>
    </citation>
    <scope>NUCLEOTIDE SEQUENCE [LARGE SCALE GENOMIC DNA]</scope>
    <source>
        <strain evidence="7">EGGRZ-B1_66</strain>
        <tissue evidence="7">Body</tissue>
    </source>
</reference>
<keyword evidence="3 6" id="KW-0812">Transmembrane</keyword>
<evidence type="ECO:0000256" key="6">
    <source>
        <dbReference type="SAM" id="Phobius"/>
    </source>
</evidence>
<comment type="similarity">
    <text evidence="2">Belongs to the ZIP transporter (TC 2.A.5) family.</text>
</comment>
<dbReference type="InterPro" id="IPR003689">
    <property type="entry name" value="ZIP"/>
</dbReference>
<evidence type="ECO:0000256" key="2">
    <source>
        <dbReference type="ARBA" id="ARBA00006939"/>
    </source>
</evidence>
<keyword evidence="4 6" id="KW-1133">Transmembrane helix</keyword>
<dbReference type="GO" id="GO:0016020">
    <property type="term" value="C:membrane"/>
    <property type="evidence" value="ECO:0007669"/>
    <property type="project" value="UniProtKB-SubCell"/>
</dbReference>
<dbReference type="EMBL" id="JBJKFK010000386">
    <property type="protein sequence ID" value="KAL3317413.1"/>
    <property type="molecule type" value="Genomic_DNA"/>
</dbReference>
<organism evidence="7 8">
    <name type="scientific">Cichlidogyrus casuarinus</name>
    <dbReference type="NCBI Taxonomy" id="1844966"/>
    <lineage>
        <taxon>Eukaryota</taxon>
        <taxon>Metazoa</taxon>
        <taxon>Spiralia</taxon>
        <taxon>Lophotrochozoa</taxon>
        <taxon>Platyhelminthes</taxon>
        <taxon>Monogenea</taxon>
        <taxon>Monopisthocotylea</taxon>
        <taxon>Dactylogyridea</taxon>
        <taxon>Ancyrocephalidae</taxon>
        <taxon>Cichlidogyrus</taxon>
    </lineage>
</organism>
<keyword evidence="5 6" id="KW-0472">Membrane</keyword>
<evidence type="ECO:0000256" key="5">
    <source>
        <dbReference type="ARBA" id="ARBA00023136"/>
    </source>
</evidence>
<sequence length="506" mass="56530">MSSNYYNAVTQFLIALSVGSLTGDAFLHLIPHALFPPHSHSHSEEENESDPHTWVIYKMMVLLLGIHGFFITERITILLQNQKSRDKFKRKLHLNNHRHKGDDANSSLNQSHDKVECLFENCREHGQVLHQLHSEDEKLTSTGTSMAQGKVSHLHRYHHAHLHDYSSPTSRRASSWKFKSSPSEKSCGSISPEKPILGSPECMVTTGMFSHVGGVDTAPPRNLIIHCMHHVHRPASQNTSEDRSSESKYAINNLMVAKEDLLNNNCSKNKQCCFLYGNSSNPCPEETCSFIDHQNEEGQNAKLEVTTTEQDQDLPFHYSHCHTVPQTYTPSLRDKPHGHHHGHSHDLSNIKSIAYTIIVGDGVHNFCDGIAIGAAFAMDLKSGVSTFLAVMCHELPHELGDFAVLLSAGMSVKAALFYNFLTVLFCFIGMVIGILLGSVEWLASWLFMLTAGMFVYIALVDMVPELATQRLKGKPRLHSPLVLFILQNFGILSGFLLMFGLCNMSH</sequence>
<feature type="transmembrane region" description="Helical" evidence="6">
    <location>
        <begin position="12"/>
        <end position="35"/>
    </location>
</feature>
<comment type="caution">
    <text evidence="7">The sequence shown here is derived from an EMBL/GenBank/DDBJ whole genome shotgun (WGS) entry which is preliminary data.</text>
</comment>
<evidence type="ECO:0000256" key="1">
    <source>
        <dbReference type="ARBA" id="ARBA00004141"/>
    </source>
</evidence>